<dbReference type="GO" id="GO:0009007">
    <property type="term" value="F:site-specific DNA-methyltransferase (adenine-specific) activity"/>
    <property type="evidence" value="ECO:0007669"/>
    <property type="project" value="UniProtKB-EC"/>
</dbReference>
<comment type="caution">
    <text evidence="7">The sequence shown here is derived from an EMBL/GenBank/DDBJ whole genome shotgun (WGS) entry which is preliminary data.</text>
</comment>
<dbReference type="PRINTS" id="PR00505">
    <property type="entry name" value="D12N6MTFRASE"/>
</dbReference>
<dbReference type="Gene3D" id="3.40.50.150">
    <property type="entry name" value="Vaccinia Virus protein VP39"/>
    <property type="match status" value="1"/>
</dbReference>
<evidence type="ECO:0000313" key="7">
    <source>
        <dbReference type="EMBL" id="EME68560.1"/>
    </source>
</evidence>
<dbReference type="RefSeq" id="WP_008620156.1">
    <property type="nucleotide sequence ID" value="NZ_AONQ01000060.1"/>
</dbReference>
<dbReference type="EMBL" id="AONQ01000060">
    <property type="protein sequence ID" value="EME68560.1"/>
    <property type="molecule type" value="Genomic_DNA"/>
</dbReference>
<evidence type="ECO:0000256" key="5">
    <source>
        <dbReference type="ARBA" id="ARBA00022691"/>
    </source>
</evidence>
<dbReference type="SUPFAM" id="SSF53335">
    <property type="entry name" value="S-adenosyl-L-methionine-dependent methyltransferases"/>
    <property type="match status" value="1"/>
</dbReference>
<dbReference type="GO" id="GO:0043565">
    <property type="term" value="F:sequence-specific DNA binding"/>
    <property type="evidence" value="ECO:0007669"/>
    <property type="project" value="TreeGrafter"/>
</dbReference>
<keyword evidence="3 7" id="KW-0489">Methyltransferase</keyword>
<dbReference type="Proteomes" id="UP000011744">
    <property type="component" value="Unassembled WGS sequence"/>
</dbReference>
<keyword evidence="4" id="KW-0808">Transferase</keyword>
<comment type="catalytic activity">
    <reaction evidence="6">
        <text>a 2'-deoxyadenosine in DNA + S-adenosyl-L-methionine = an N(6)-methyl-2'-deoxyadenosine in DNA + S-adenosyl-L-homocysteine + H(+)</text>
        <dbReference type="Rhea" id="RHEA:15197"/>
        <dbReference type="Rhea" id="RHEA-COMP:12418"/>
        <dbReference type="Rhea" id="RHEA-COMP:12419"/>
        <dbReference type="ChEBI" id="CHEBI:15378"/>
        <dbReference type="ChEBI" id="CHEBI:57856"/>
        <dbReference type="ChEBI" id="CHEBI:59789"/>
        <dbReference type="ChEBI" id="CHEBI:90615"/>
        <dbReference type="ChEBI" id="CHEBI:90616"/>
        <dbReference type="EC" id="2.1.1.72"/>
    </reaction>
</comment>
<evidence type="ECO:0000313" key="8">
    <source>
        <dbReference type="Proteomes" id="UP000011744"/>
    </source>
</evidence>
<evidence type="ECO:0000256" key="1">
    <source>
        <dbReference type="ARBA" id="ARBA00006594"/>
    </source>
</evidence>
<evidence type="ECO:0000256" key="3">
    <source>
        <dbReference type="ARBA" id="ARBA00022603"/>
    </source>
</evidence>
<reference evidence="7 8" key="1">
    <citation type="journal article" date="2014" name="Genome Announc.">
        <title>Draft Genome Sequence of Magnetospirillum sp. Strain SO-1, a Freshwater Magnetotactic Bacterium Isolated from the Ol'khovka River, Russia.</title>
        <authorList>
            <person name="Grouzdev D.S."/>
            <person name="Dziuba M.V."/>
            <person name="Sukhacheva M.S."/>
            <person name="Mardanov A.V."/>
            <person name="Beletskiy A.V."/>
            <person name="Kuznetsov B.B."/>
            <person name="Skryabin K.G."/>
        </authorList>
    </citation>
    <scope>NUCLEOTIDE SEQUENCE [LARGE SCALE GENOMIC DNA]</scope>
    <source>
        <strain evidence="7 8">SO-1</strain>
    </source>
</reference>
<dbReference type="InterPro" id="IPR012327">
    <property type="entry name" value="MeTrfase_D12"/>
</dbReference>
<keyword evidence="5" id="KW-0949">S-adenosyl-L-methionine</keyword>
<dbReference type="AlphaFoldDB" id="M2Z2L5"/>
<evidence type="ECO:0000256" key="4">
    <source>
        <dbReference type="ARBA" id="ARBA00022679"/>
    </source>
</evidence>
<dbReference type="GO" id="GO:0032259">
    <property type="term" value="P:methylation"/>
    <property type="evidence" value="ECO:0007669"/>
    <property type="project" value="UniProtKB-KW"/>
</dbReference>
<dbReference type="Pfam" id="PF02086">
    <property type="entry name" value="MethyltransfD12"/>
    <property type="match status" value="1"/>
</dbReference>
<keyword evidence="8" id="KW-1185">Reference proteome</keyword>
<dbReference type="PANTHER" id="PTHR30481">
    <property type="entry name" value="DNA ADENINE METHYLASE"/>
    <property type="match status" value="1"/>
</dbReference>
<dbReference type="eggNOG" id="COG0338">
    <property type="taxonomic scope" value="Bacteria"/>
</dbReference>
<protein>
    <recommendedName>
        <fullName evidence="2">site-specific DNA-methyltransferase (adenine-specific)</fullName>
        <ecNumber evidence="2">2.1.1.72</ecNumber>
    </recommendedName>
</protein>
<comment type="similarity">
    <text evidence="1">Belongs to the N(4)/N(6)-methyltransferase family.</text>
</comment>
<accession>M2Z2L5</accession>
<dbReference type="InterPro" id="IPR029063">
    <property type="entry name" value="SAM-dependent_MTases_sf"/>
</dbReference>
<organism evidence="7 8">
    <name type="scientific">Paramagnetospirillum caucaseum</name>
    <dbReference type="NCBI Taxonomy" id="1244869"/>
    <lineage>
        <taxon>Bacteria</taxon>
        <taxon>Pseudomonadati</taxon>
        <taxon>Pseudomonadota</taxon>
        <taxon>Alphaproteobacteria</taxon>
        <taxon>Rhodospirillales</taxon>
        <taxon>Magnetospirillaceae</taxon>
        <taxon>Paramagnetospirillum</taxon>
    </lineage>
</organism>
<dbReference type="GO" id="GO:0006298">
    <property type="term" value="P:mismatch repair"/>
    <property type="evidence" value="ECO:0007669"/>
    <property type="project" value="TreeGrafter"/>
</dbReference>
<gene>
    <name evidence="7" type="ORF">H261_17698</name>
</gene>
<dbReference type="PATRIC" id="fig|1244869.3.peg.3544"/>
<name>M2Z2L5_9PROT</name>
<dbReference type="OrthoDB" id="189843at2"/>
<dbReference type="GO" id="GO:0009307">
    <property type="term" value="P:DNA restriction-modification system"/>
    <property type="evidence" value="ECO:0007669"/>
    <property type="project" value="InterPro"/>
</dbReference>
<dbReference type="STRING" id="1244869.H261_17698"/>
<dbReference type="REBASE" id="86559">
    <property type="entry name" value="M.MspSO1ORF17698P"/>
</dbReference>
<evidence type="ECO:0000256" key="6">
    <source>
        <dbReference type="ARBA" id="ARBA00047942"/>
    </source>
</evidence>
<dbReference type="InterPro" id="IPR023095">
    <property type="entry name" value="Ade_MeTrfase_dom_2"/>
</dbReference>
<proteinExistence type="inferred from homology"/>
<sequence length="291" mass="33014">MEYRLADHHIIPLAYTGSKAKIAPLLARLRPWEFLEYREPFVGSGAMFNQIRRFAPCRSYWINDIDRRVVAFHRVLRDDADAFINRLLDIHADHGGGTQELFDLWMGWRNSSDLMDLAISAFLRGLIVRGSEMKCFGFANSRVITGKAITHSKIIRLWGFAELLQGVKITDMDYREVMAAYGQDAFIFADPPYEVAGEECYDHGQFDLGEFTTAIDHCRHSCLWTLNCSATTMAAFSRHNVIVHSMHHSANGHAAADEIIGANYTTPLFETHARDIGTLLHRISNRHNEAA</sequence>
<dbReference type="Gene3D" id="1.10.1020.10">
    <property type="entry name" value="Adenine-specific Methyltransferase, Domain 2"/>
    <property type="match status" value="1"/>
</dbReference>
<evidence type="ECO:0000256" key="2">
    <source>
        <dbReference type="ARBA" id="ARBA00011900"/>
    </source>
</evidence>
<dbReference type="EC" id="2.1.1.72" evidence="2"/>
<dbReference type="GO" id="GO:1904047">
    <property type="term" value="F:S-adenosyl-L-methionine binding"/>
    <property type="evidence" value="ECO:0007669"/>
    <property type="project" value="TreeGrafter"/>
</dbReference>